<dbReference type="Proteomes" id="UP000032552">
    <property type="component" value="Unassembled WGS sequence"/>
</dbReference>
<reference evidence="3" key="1">
    <citation type="submission" date="2014-05" db="EMBL/GenBank/DDBJ databases">
        <title>Whole genome sequencing of Lactobacillus casei NRIC0644.</title>
        <authorList>
            <person name="Atarashi H."/>
            <person name="Yoshida Y."/>
            <person name="Fujimura S."/>
            <person name="Tanaka N."/>
            <person name="Shiwa Y."/>
            <person name="Yoshikawa H."/>
            <person name="Okada S."/>
            <person name="Nakagawa J."/>
        </authorList>
    </citation>
    <scope>NUCLEOTIDE SEQUENCE [LARGE SCALE GENOMIC DNA]</scope>
    <source>
        <strain evidence="3">NRIC0644</strain>
    </source>
</reference>
<gene>
    <name evidence="2" type="ORF">LC0644_0215</name>
</gene>
<organism evidence="2 3">
    <name type="scientific">Lacticaseibacillus paracasei NRIC 0644</name>
    <dbReference type="NCBI Taxonomy" id="1435038"/>
    <lineage>
        <taxon>Bacteria</taxon>
        <taxon>Bacillati</taxon>
        <taxon>Bacillota</taxon>
        <taxon>Bacilli</taxon>
        <taxon>Lactobacillales</taxon>
        <taxon>Lactobacillaceae</taxon>
        <taxon>Lacticaseibacillus</taxon>
    </lineage>
</organism>
<accession>A0A0C9PKY4</accession>
<protein>
    <submittedName>
        <fullName evidence="2">Uncharacterized protein</fullName>
    </submittedName>
</protein>
<evidence type="ECO:0000256" key="1">
    <source>
        <dbReference type="SAM" id="MobiDB-lite"/>
    </source>
</evidence>
<dbReference type="AlphaFoldDB" id="A0A0C9PKY4"/>
<feature type="compositionally biased region" description="Polar residues" evidence="1">
    <location>
        <begin position="174"/>
        <end position="186"/>
    </location>
</feature>
<comment type="caution">
    <text evidence="2">The sequence shown here is derived from an EMBL/GenBank/DDBJ whole genome shotgun (WGS) entry which is preliminary data.</text>
</comment>
<dbReference type="RefSeq" id="WP_045624665.1">
    <property type="nucleotide sequence ID" value="NZ_BAYM01000009.1"/>
</dbReference>
<dbReference type="EMBL" id="BAYM01000009">
    <property type="protein sequence ID" value="GAN35626.1"/>
    <property type="molecule type" value="Genomic_DNA"/>
</dbReference>
<evidence type="ECO:0000313" key="3">
    <source>
        <dbReference type="Proteomes" id="UP000032552"/>
    </source>
</evidence>
<proteinExistence type="predicted"/>
<feature type="region of interest" description="Disordered" evidence="1">
    <location>
        <begin position="171"/>
        <end position="209"/>
    </location>
</feature>
<name>A0A0C9PKY4_LACPA</name>
<sequence>MKTDSHRKSYTNGASSLMLPASLYQKGIENMAEGISSSIKGALDMDQAALSGYTILNSMSESLTPTIEGITHLYPTIDLMKRTADIMPTSAIVSRSFANLLKILGENADVASRLQLKATKSLDWIRISMAVGKIDFRTSALVQSFSETLNSNMGIEPPLTRSSEEAYLKKASLENPSHTPNKSVRVTASDRDNENGNINRHHNNKPFTHREHTVVNTEFAEKPSQAQQPARSNANQAVGSIDELYNMHNITPSFLFLTFIPGILQYLSYFGVDPAYINQVFTGIIKYIGEHYNEFMR</sequence>
<evidence type="ECO:0000313" key="2">
    <source>
        <dbReference type="EMBL" id="GAN35626.1"/>
    </source>
</evidence>